<comment type="caution">
    <text evidence="1">The sequence shown here is derived from an EMBL/GenBank/DDBJ whole genome shotgun (WGS) entry which is preliminary data.</text>
</comment>
<reference evidence="1" key="1">
    <citation type="journal article" date="2023" name="bioRxiv">
        <title>Scaffold-level genome assemblies of two parasitoid biocontrol wasps reveal the parthenogenesis mechanism and an associated novel virus.</title>
        <authorList>
            <person name="Inwood S."/>
            <person name="Skelly J."/>
            <person name="Guhlin J."/>
            <person name="Harrop T."/>
            <person name="Goldson S."/>
            <person name="Dearden P."/>
        </authorList>
    </citation>
    <scope>NUCLEOTIDE SEQUENCE</scope>
    <source>
        <strain evidence="1">Irish</strain>
        <tissue evidence="1">Whole body</tissue>
    </source>
</reference>
<gene>
    <name evidence="1" type="ORF">PV328_008395</name>
</gene>
<evidence type="ECO:0000313" key="1">
    <source>
        <dbReference type="EMBL" id="KAK0170558.1"/>
    </source>
</evidence>
<keyword evidence="2" id="KW-1185">Reference proteome</keyword>
<reference evidence="1" key="2">
    <citation type="submission" date="2023-03" db="EMBL/GenBank/DDBJ databases">
        <authorList>
            <person name="Inwood S.N."/>
            <person name="Skelly J.G."/>
            <person name="Guhlin J."/>
            <person name="Harrop T.W.R."/>
            <person name="Goldson S.G."/>
            <person name="Dearden P.K."/>
        </authorList>
    </citation>
    <scope>NUCLEOTIDE SEQUENCE</scope>
    <source>
        <strain evidence="1">Irish</strain>
        <tissue evidence="1">Whole body</tissue>
    </source>
</reference>
<protein>
    <submittedName>
        <fullName evidence="1">Uncharacterized protein</fullName>
    </submittedName>
</protein>
<proteinExistence type="predicted"/>
<sequence>MAANDINYNYYRNNTYRGYSTNRDMNTDNNHNMNRNNAAAAPITQEIGINTDKEIITDESKKKQMNVSVDYIGAAYEETLSAEVEVITTPQLLKMLGRDYRENKKFTTLQLEEEKFKALIDTGATRTFVGPLFVEIVEEHMINAGGMMKNGSKVELLGCIILKLTH</sequence>
<accession>A0AA39KQV5</accession>
<organism evidence="1 2">
    <name type="scientific">Microctonus aethiopoides</name>
    <dbReference type="NCBI Taxonomy" id="144406"/>
    <lineage>
        <taxon>Eukaryota</taxon>
        <taxon>Metazoa</taxon>
        <taxon>Ecdysozoa</taxon>
        <taxon>Arthropoda</taxon>
        <taxon>Hexapoda</taxon>
        <taxon>Insecta</taxon>
        <taxon>Pterygota</taxon>
        <taxon>Neoptera</taxon>
        <taxon>Endopterygota</taxon>
        <taxon>Hymenoptera</taxon>
        <taxon>Apocrita</taxon>
        <taxon>Ichneumonoidea</taxon>
        <taxon>Braconidae</taxon>
        <taxon>Euphorinae</taxon>
        <taxon>Microctonus</taxon>
    </lineage>
</organism>
<dbReference type="Proteomes" id="UP001168990">
    <property type="component" value="Unassembled WGS sequence"/>
</dbReference>
<dbReference type="AlphaFoldDB" id="A0AA39KQV5"/>
<name>A0AA39KQV5_9HYME</name>
<evidence type="ECO:0000313" key="2">
    <source>
        <dbReference type="Proteomes" id="UP001168990"/>
    </source>
</evidence>
<dbReference type="EMBL" id="JAQQBS010000003">
    <property type="protein sequence ID" value="KAK0170558.1"/>
    <property type="molecule type" value="Genomic_DNA"/>
</dbReference>